<keyword evidence="2" id="KW-1185">Reference proteome</keyword>
<dbReference type="AlphaFoldDB" id="A0A409YUK4"/>
<comment type="caution">
    <text evidence="1">The sequence shown here is derived from an EMBL/GenBank/DDBJ whole genome shotgun (WGS) entry which is preliminary data.</text>
</comment>
<dbReference type="EMBL" id="NHTK01000588">
    <property type="protein sequence ID" value="PPR06696.1"/>
    <property type="molecule type" value="Genomic_DNA"/>
</dbReference>
<organism evidence="1 2">
    <name type="scientific">Panaeolus cyanescens</name>
    <dbReference type="NCBI Taxonomy" id="181874"/>
    <lineage>
        <taxon>Eukaryota</taxon>
        <taxon>Fungi</taxon>
        <taxon>Dikarya</taxon>
        <taxon>Basidiomycota</taxon>
        <taxon>Agaricomycotina</taxon>
        <taxon>Agaricomycetes</taxon>
        <taxon>Agaricomycetidae</taxon>
        <taxon>Agaricales</taxon>
        <taxon>Agaricineae</taxon>
        <taxon>Galeropsidaceae</taxon>
        <taxon>Panaeolus</taxon>
    </lineage>
</organism>
<reference evidence="1 2" key="1">
    <citation type="journal article" date="2018" name="Evol. Lett.">
        <title>Horizontal gene cluster transfer increased hallucinogenic mushroom diversity.</title>
        <authorList>
            <person name="Reynolds H.T."/>
            <person name="Vijayakumar V."/>
            <person name="Gluck-Thaler E."/>
            <person name="Korotkin H.B."/>
            <person name="Matheny P.B."/>
            <person name="Slot J.C."/>
        </authorList>
    </citation>
    <scope>NUCLEOTIDE SEQUENCE [LARGE SCALE GENOMIC DNA]</scope>
    <source>
        <strain evidence="1 2">2629</strain>
    </source>
</reference>
<dbReference type="InParanoid" id="A0A409YUK4"/>
<evidence type="ECO:0000313" key="1">
    <source>
        <dbReference type="EMBL" id="PPR06696.1"/>
    </source>
</evidence>
<gene>
    <name evidence="1" type="ORF">CVT24_013029</name>
</gene>
<dbReference type="Proteomes" id="UP000284842">
    <property type="component" value="Unassembled WGS sequence"/>
</dbReference>
<proteinExistence type="predicted"/>
<protein>
    <submittedName>
        <fullName evidence="1">Uncharacterized protein</fullName>
    </submittedName>
</protein>
<accession>A0A409YUK4</accession>
<sequence>MSSPPPDLPLSSESLSQQIAQNDHISWVFTELIKFKSEVDQTFLTVTSFLKGTLHLDDDAYQWRLQSTWREFYDEYKQVVWAISKLTEIMRDDAENSHKTCFDFKVAVPNYIENLTFFRKHLEDQYTRLGKIVQGMKEFTKDPNTNPKNADINDTAHGLDQIQQVIRMISSDAESQLLAYKSIEIITDLDSLNKYREQSKRFHELYCTGLEGLRSAFNCKE</sequence>
<evidence type="ECO:0000313" key="2">
    <source>
        <dbReference type="Proteomes" id="UP000284842"/>
    </source>
</evidence>
<name>A0A409YUK4_9AGAR</name>